<evidence type="ECO:0000313" key="7">
    <source>
        <dbReference type="Proteomes" id="UP000241048"/>
    </source>
</evidence>
<keyword evidence="6" id="KW-0547">Nucleotide-binding</keyword>
<dbReference type="SMART" id="SM00487">
    <property type="entry name" value="DEXDc"/>
    <property type="match status" value="1"/>
</dbReference>
<dbReference type="AlphaFoldDB" id="A0A2T3FU86"/>
<dbReference type="GO" id="GO:0005524">
    <property type="term" value="F:ATP binding"/>
    <property type="evidence" value="ECO:0007669"/>
    <property type="project" value="InterPro"/>
</dbReference>
<dbReference type="PROSITE" id="PS51194">
    <property type="entry name" value="HELICASE_CTER"/>
    <property type="match status" value="1"/>
</dbReference>
<keyword evidence="7" id="KW-1185">Reference proteome</keyword>
<dbReference type="PROSITE" id="PS51192">
    <property type="entry name" value="HELICASE_ATP_BIND_1"/>
    <property type="match status" value="1"/>
</dbReference>
<dbReference type="SMART" id="SM00490">
    <property type="entry name" value="HELICc"/>
    <property type="match status" value="1"/>
</dbReference>
<feature type="domain" description="SWIM-type" evidence="3">
    <location>
        <begin position="29"/>
        <end position="68"/>
    </location>
</feature>
<dbReference type="EMBL" id="PYLO01000001">
    <property type="protein sequence ID" value="PST38820.1"/>
    <property type="molecule type" value="Genomic_DNA"/>
</dbReference>
<dbReference type="InterPro" id="IPR038718">
    <property type="entry name" value="SNF2-like_sf"/>
</dbReference>
<dbReference type="InterPro" id="IPR014001">
    <property type="entry name" value="Helicase_ATP-bd"/>
</dbReference>
<dbReference type="CDD" id="cd18793">
    <property type="entry name" value="SF2_C_SNF"/>
    <property type="match status" value="1"/>
</dbReference>
<sequence length="1075" mass="121457">MKIIKMSVDTFWKGEVRVQGQIEDETKVYQTRIFIKGSQIYDYSCSCAEGNSFRGPCVHAKALQEAFARQQKAEHTPPVSTSPEIRMMIREYTNREVARILGEEEREPVYLHPYLQIRRGEVLLEARIGREKRYIVKNLLEFAQAVHSGKRVEYGKGMAFEHVPSAFAPESRPFLDLLLEEADAYIRHYEEMRGHAGLPLPVMRALTLGSAARDRLFDLLEGKEVQTEDEKGAERVCRVERKDPRFPVEVEARGDGIAVTVPSALTSFRGEQRLYVADGLHLFGCSELYTETMGVFLEQMEQGGRECGSRKEKRELLVGSRDIPLFYARVLEGMEALGILQSPEIDWEKYRPEALKARFEFDSDSPDELRLRPTLSYGDFTFSPLADEHVPREICRDVPAEFYISRLITRYFSYWEDESGELVIRGDEEALYQVLSEGMTQFQEVGEVWLSESVRHLRVLPPPEVSMGVSLGGGWLDLKIETAGINPAELLQVLSEYRQKKKYYRMKNGEFLQLSGGGLQALDSLTADLGLTKSEFQAGEAKIPAYRAFYLDSLSGDGRMKLFQRDEAYGMMVRDLKTAQSVSYAVPAVLEKTLREYQKIGYTWMRTLARYHFGGILADDMGLGKTLQVIALLTAFYQEKTEQKAAGNEGSGSELPLPSLIVCPASLVYNWGQEFARFSPGIRVLLIAGTAKERQEQLEEQMRMEASEGAQVIITSYDLLKRDREAYLGRTFEYEIIDEAQVIKNAKTQGAKAVKEISANARFALTGTPVENRLSELWSIFDFLMPGFLYSYRKFRERYELPIVKNQDPEALTALRRMTGPFVLRRLKKDVLRELPTKEERIVYSAASGRQQKLYTASALKLKEALAGGAWSGNGKLEVLSQLMRLRQICCDPALCFEDYTGESAKLETCVSLIASASAAGHKILLFSQFASMLERIRERLLQEGISSHLLVGATPKEERSRMVQAFASDEVPVFLISLKAGGTGLNLTAADIVIHYDPWWNVAAQNQATDRAYRIGQEKPVTVYKLILKDTIEENLLKLQNAKLALAAQVVSEGMVSLGDLSQNELMELFEQNP</sequence>
<dbReference type="InterPro" id="IPR049730">
    <property type="entry name" value="SNF2/RAD54-like_C"/>
</dbReference>
<evidence type="ECO:0000256" key="1">
    <source>
        <dbReference type="ARBA" id="ARBA00022801"/>
    </source>
</evidence>
<gene>
    <name evidence="6" type="ORF">C7U56_02435</name>
</gene>
<dbReference type="InterPro" id="IPR007527">
    <property type="entry name" value="Znf_SWIM"/>
</dbReference>
<dbReference type="RefSeq" id="WP_106999993.1">
    <property type="nucleotide sequence ID" value="NZ_JAQDZI010000001.1"/>
</dbReference>
<comment type="caution">
    <text evidence="6">The sequence shown here is derived from an EMBL/GenBank/DDBJ whole genome shotgun (WGS) entry which is preliminary data.</text>
</comment>
<organism evidence="6 7">
    <name type="scientific">Clostridium fessum</name>
    <dbReference type="NCBI Taxonomy" id="2126740"/>
    <lineage>
        <taxon>Bacteria</taxon>
        <taxon>Bacillati</taxon>
        <taxon>Bacillota</taxon>
        <taxon>Clostridia</taxon>
        <taxon>Eubacteriales</taxon>
        <taxon>Clostridiaceae</taxon>
        <taxon>Clostridium</taxon>
    </lineage>
</organism>
<dbReference type="Proteomes" id="UP000241048">
    <property type="component" value="Unassembled WGS sequence"/>
</dbReference>
<accession>A0A2T3FU86</accession>
<dbReference type="PROSITE" id="PS50966">
    <property type="entry name" value="ZF_SWIM"/>
    <property type="match status" value="1"/>
</dbReference>
<dbReference type="InterPro" id="IPR000330">
    <property type="entry name" value="SNF2_N"/>
</dbReference>
<keyword evidence="2" id="KW-0862">Zinc</keyword>
<feature type="domain" description="Helicase C-terminal" evidence="5">
    <location>
        <begin position="906"/>
        <end position="1060"/>
    </location>
</feature>
<dbReference type="PANTHER" id="PTHR10799">
    <property type="entry name" value="SNF2/RAD54 HELICASE FAMILY"/>
    <property type="match status" value="1"/>
</dbReference>
<proteinExistence type="predicted"/>
<dbReference type="CDD" id="cd18012">
    <property type="entry name" value="DEXQc_arch_SWI2_SNF2"/>
    <property type="match status" value="1"/>
</dbReference>
<evidence type="ECO:0000259" key="4">
    <source>
        <dbReference type="PROSITE" id="PS51192"/>
    </source>
</evidence>
<evidence type="ECO:0000256" key="2">
    <source>
        <dbReference type="PROSITE-ProRule" id="PRU00325"/>
    </source>
</evidence>
<evidence type="ECO:0000313" key="6">
    <source>
        <dbReference type="EMBL" id="PST38820.1"/>
    </source>
</evidence>
<dbReference type="SUPFAM" id="SSF52540">
    <property type="entry name" value="P-loop containing nucleoside triphosphate hydrolases"/>
    <property type="match status" value="2"/>
</dbReference>
<dbReference type="GO" id="GO:0004386">
    <property type="term" value="F:helicase activity"/>
    <property type="evidence" value="ECO:0007669"/>
    <property type="project" value="UniProtKB-KW"/>
</dbReference>
<feature type="domain" description="Helicase ATP-binding" evidence="4">
    <location>
        <begin position="606"/>
        <end position="787"/>
    </location>
</feature>
<reference evidence="6 7" key="1">
    <citation type="submission" date="2018-03" db="EMBL/GenBank/DDBJ databases">
        <title>Lachnoclostridium SNUG30386 gen.nov., sp.nov., isolated from human faeces.</title>
        <authorList>
            <person name="Seo B."/>
            <person name="Jeon K."/>
            <person name="Ko G."/>
        </authorList>
    </citation>
    <scope>NUCLEOTIDE SEQUENCE [LARGE SCALE GENOMIC DNA]</scope>
    <source>
        <strain evidence="6 7">SNUG30386</strain>
    </source>
</reference>
<dbReference type="Pfam" id="PF00271">
    <property type="entry name" value="Helicase_C"/>
    <property type="match status" value="1"/>
</dbReference>
<dbReference type="InterPro" id="IPR013663">
    <property type="entry name" value="Helicase_SWF/SNF/SWI_bac"/>
</dbReference>
<dbReference type="GO" id="GO:0008270">
    <property type="term" value="F:zinc ion binding"/>
    <property type="evidence" value="ECO:0007669"/>
    <property type="project" value="UniProtKB-KW"/>
</dbReference>
<dbReference type="Gene3D" id="3.40.50.10810">
    <property type="entry name" value="Tandem AAA-ATPase domain"/>
    <property type="match status" value="1"/>
</dbReference>
<keyword evidence="6" id="KW-0067">ATP-binding</keyword>
<protein>
    <submittedName>
        <fullName evidence="6">Helicase SNF2</fullName>
    </submittedName>
</protein>
<name>A0A2T3FU86_9CLOT</name>
<keyword evidence="2" id="KW-0863">Zinc-finger</keyword>
<dbReference type="GO" id="GO:0016787">
    <property type="term" value="F:hydrolase activity"/>
    <property type="evidence" value="ECO:0007669"/>
    <property type="project" value="UniProtKB-KW"/>
</dbReference>
<keyword evidence="6" id="KW-0347">Helicase</keyword>
<dbReference type="Pfam" id="PF00176">
    <property type="entry name" value="SNF2-rel_dom"/>
    <property type="match status" value="1"/>
</dbReference>
<evidence type="ECO:0000259" key="5">
    <source>
        <dbReference type="PROSITE" id="PS51194"/>
    </source>
</evidence>
<dbReference type="Pfam" id="PF08455">
    <property type="entry name" value="SNF2_assoc"/>
    <property type="match status" value="1"/>
</dbReference>
<keyword evidence="2" id="KW-0479">Metal-binding</keyword>
<keyword evidence="1" id="KW-0378">Hydrolase</keyword>
<dbReference type="Gene3D" id="3.40.50.300">
    <property type="entry name" value="P-loop containing nucleotide triphosphate hydrolases"/>
    <property type="match status" value="1"/>
</dbReference>
<dbReference type="InterPro" id="IPR027417">
    <property type="entry name" value="P-loop_NTPase"/>
</dbReference>
<dbReference type="InterPro" id="IPR001650">
    <property type="entry name" value="Helicase_C-like"/>
</dbReference>
<evidence type="ECO:0000259" key="3">
    <source>
        <dbReference type="PROSITE" id="PS50966"/>
    </source>
</evidence>